<evidence type="ECO:0000313" key="16">
    <source>
        <dbReference type="Proteomes" id="UP000245887"/>
    </source>
</evidence>
<dbReference type="GO" id="GO:0043138">
    <property type="term" value="F:3'-5' DNA helicase activity"/>
    <property type="evidence" value="ECO:0007669"/>
    <property type="project" value="UniProtKB-UniRule"/>
</dbReference>
<evidence type="ECO:0000256" key="10">
    <source>
        <dbReference type="ARBA" id="ARBA00048988"/>
    </source>
</evidence>
<dbReference type="GO" id="GO:0005829">
    <property type="term" value="C:cytosol"/>
    <property type="evidence" value="ECO:0007669"/>
    <property type="project" value="TreeGrafter"/>
</dbReference>
<dbReference type="InterPro" id="IPR027417">
    <property type="entry name" value="P-loop_NTPase"/>
</dbReference>
<dbReference type="InterPro" id="IPR013986">
    <property type="entry name" value="DExx_box_DNA_helicase_dom_sf"/>
</dbReference>
<accession>A0A2U1CXE2</accession>
<protein>
    <recommendedName>
        <fullName evidence="11">ATP-dependent DNA helicase Rep</fullName>
        <ecNumber evidence="11">5.6.2.4</ecNumber>
    </recommendedName>
    <alternativeName>
        <fullName evidence="11">DNA 3'-5' helicase Rep</fullName>
    </alternativeName>
</protein>
<keyword evidence="5 11" id="KW-0347">Helicase</keyword>
<evidence type="ECO:0000259" key="14">
    <source>
        <dbReference type="PROSITE" id="PS51217"/>
    </source>
</evidence>
<dbReference type="CDD" id="cd18807">
    <property type="entry name" value="SF1_C_UvrD"/>
    <property type="match status" value="1"/>
</dbReference>
<dbReference type="GO" id="GO:0005524">
    <property type="term" value="F:ATP binding"/>
    <property type="evidence" value="ECO:0007669"/>
    <property type="project" value="UniProtKB-UniRule"/>
</dbReference>
<dbReference type="GO" id="GO:0000725">
    <property type="term" value="P:recombinational repair"/>
    <property type="evidence" value="ECO:0007669"/>
    <property type="project" value="TreeGrafter"/>
</dbReference>
<evidence type="ECO:0000256" key="7">
    <source>
        <dbReference type="ARBA" id="ARBA00023125"/>
    </source>
</evidence>
<feature type="domain" description="UvrD-like helicase C-terminal" evidence="14">
    <location>
        <begin position="294"/>
        <end position="577"/>
    </location>
</feature>
<dbReference type="EC" id="5.6.2.4" evidence="11"/>
<organism evidence="15 16">
    <name type="scientific">Tamilnaduibacter salinus</name>
    <dbReference type="NCBI Taxonomy" id="1484056"/>
    <lineage>
        <taxon>Bacteria</taxon>
        <taxon>Pseudomonadati</taxon>
        <taxon>Pseudomonadota</taxon>
        <taxon>Gammaproteobacteria</taxon>
        <taxon>Pseudomonadales</taxon>
        <taxon>Marinobacteraceae</taxon>
        <taxon>Tamilnaduibacter</taxon>
    </lineage>
</organism>
<dbReference type="GO" id="GO:0003697">
    <property type="term" value="F:single-stranded DNA binding"/>
    <property type="evidence" value="ECO:0007669"/>
    <property type="project" value="UniProtKB-UniRule"/>
</dbReference>
<evidence type="ECO:0000256" key="1">
    <source>
        <dbReference type="ARBA" id="ARBA00009922"/>
    </source>
</evidence>
<gene>
    <name evidence="11" type="primary">rep</name>
    <name evidence="15" type="ORF">C8D92_104131</name>
</gene>
<proteinExistence type="inferred from homology"/>
<comment type="catalytic activity">
    <reaction evidence="9 11">
        <text>Couples ATP hydrolysis with the unwinding of duplex DNA by translocating in the 3'-5' direction.</text>
        <dbReference type="EC" id="5.6.2.4"/>
    </reaction>
</comment>
<comment type="catalytic activity">
    <reaction evidence="10 11">
        <text>ATP + H2O = ADP + phosphate + H(+)</text>
        <dbReference type="Rhea" id="RHEA:13065"/>
        <dbReference type="ChEBI" id="CHEBI:15377"/>
        <dbReference type="ChEBI" id="CHEBI:15378"/>
        <dbReference type="ChEBI" id="CHEBI:30616"/>
        <dbReference type="ChEBI" id="CHEBI:43474"/>
        <dbReference type="ChEBI" id="CHEBI:456216"/>
        <dbReference type="EC" id="5.6.2.4"/>
    </reaction>
</comment>
<evidence type="ECO:0000256" key="3">
    <source>
        <dbReference type="ARBA" id="ARBA00022741"/>
    </source>
</evidence>
<keyword evidence="4 11" id="KW-0378">Hydrolase</keyword>
<dbReference type="PROSITE" id="PS51198">
    <property type="entry name" value="UVRD_HELICASE_ATP_BIND"/>
    <property type="match status" value="1"/>
</dbReference>
<dbReference type="PANTHER" id="PTHR11070">
    <property type="entry name" value="UVRD / RECB / PCRA DNA HELICASE FAMILY MEMBER"/>
    <property type="match status" value="1"/>
</dbReference>
<keyword evidence="7 11" id="KW-0238">DNA-binding</keyword>
<keyword evidence="6 11" id="KW-0067">ATP-binding</keyword>
<dbReference type="Proteomes" id="UP000245887">
    <property type="component" value="Unassembled WGS sequence"/>
</dbReference>
<comment type="similarity">
    <text evidence="1 11">Belongs to the helicase family. UvrD subfamily.</text>
</comment>
<evidence type="ECO:0000256" key="11">
    <source>
        <dbReference type="HAMAP-Rule" id="MF_01920"/>
    </source>
</evidence>
<evidence type="ECO:0000256" key="4">
    <source>
        <dbReference type="ARBA" id="ARBA00022801"/>
    </source>
</evidence>
<name>A0A2U1CXE2_9GAMM</name>
<feature type="binding site" evidence="12">
    <location>
        <begin position="34"/>
        <end position="41"/>
    </location>
    <ligand>
        <name>ATP</name>
        <dbReference type="ChEBI" id="CHEBI:30616"/>
    </ligand>
</feature>
<evidence type="ECO:0000256" key="9">
    <source>
        <dbReference type="ARBA" id="ARBA00034617"/>
    </source>
</evidence>
<dbReference type="InterPro" id="IPR005752">
    <property type="entry name" value="Helicase_Rep"/>
</dbReference>
<evidence type="ECO:0000256" key="5">
    <source>
        <dbReference type="ARBA" id="ARBA00022806"/>
    </source>
</evidence>
<dbReference type="InterPro" id="IPR014017">
    <property type="entry name" value="DNA_helicase_UvrD-like_C"/>
</dbReference>
<dbReference type="InterPro" id="IPR000212">
    <property type="entry name" value="DNA_helicase_UvrD/REP"/>
</dbReference>
<dbReference type="Gene3D" id="3.40.50.300">
    <property type="entry name" value="P-loop containing nucleotide triphosphate hydrolases"/>
    <property type="match status" value="2"/>
</dbReference>
<dbReference type="Pfam" id="PF00580">
    <property type="entry name" value="UvrD-helicase"/>
    <property type="match status" value="1"/>
</dbReference>
<dbReference type="Gene3D" id="1.10.10.160">
    <property type="match status" value="1"/>
</dbReference>
<dbReference type="GO" id="GO:0006260">
    <property type="term" value="P:DNA replication"/>
    <property type="evidence" value="ECO:0007669"/>
    <property type="project" value="UniProtKB-UniRule"/>
</dbReference>
<comment type="function">
    <text evidence="11">Rep helicase is a single-stranded DNA-dependent ATPase involved in DNA replication; it can initiate unwinding at a nick in the DNA. It binds to the single-stranded DNA and acts in a progressive fashion along the DNA in the 3' to 5' direction.</text>
</comment>
<comment type="subunit">
    <text evidence="11">Homodimer.</text>
</comment>
<evidence type="ECO:0000256" key="6">
    <source>
        <dbReference type="ARBA" id="ARBA00022840"/>
    </source>
</evidence>
<comment type="caution">
    <text evidence="15">The sequence shown here is derived from an EMBL/GenBank/DDBJ whole genome shotgun (WGS) entry which is preliminary data.</text>
</comment>
<dbReference type="PROSITE" id="PS51217">
    <property type="entry name" value="UVRD_HELICASE_CTER"/>
    <property type="match status" value="1"/>
</dbReference>
<keyword evidence="2 11" id="KW-0235">DNA replication</keyword>
<feature type="binding site" evidence="11">
    <location>
        <position position="291"/>
    </location>
    <ligand>
        <name>ATP</name>
        <dbReference type="ChEBI" id="CHEBI:30616"/>
    </ligand>
</feature>
<dbReference type="NCBIfam" id="TIGR01074">
    <property type="entry name" value="rep"/>
    <property type="match status" value="1"/>
</dbReference>
<dbReference type="Gene3D" id="1.10.486.10">
    <property type="entry name" value="PCRA, domain 4"/>
    <property type="match status" value="1"/>
</dbReference>
<dbReference type="HAMAP" id="MF_01920">
    <property type="entry name" value="Helicase_Rep"/>
    <property type="match status" value="1"/>
</dbReference>
<evidence type="ECO:0000259" key="13">
    <source>
        <dbReference type="PROSITE" id="PS51198"/>
    </source>
</evidence>
<dbReference type="EMBL" id="QEKQ01000004">
    <property type="protein sequence ID" value="PVY76899.1"/>
    <property type="molecule type" value="Genomic_DNA"/>
</dbReference>
<evidence type="ECO:0000256" key="2">
    <source>
        <dbReference type="ARBA" id="ARBA00022705"/>
    </source>
</evidence>
<dbReference type="AlphaFoldDB" id="A0A2U1CXE2"/>
<evidence type="ECO:0000313" key="15">
    <source>
        <dbReference type="EMBL" id="PVY76899.1"/>
    </source>
</evidence>
<dbReference type="SUPFAM" id="SSF52540">
    <property type="entry name" value="P-loop containing nucleoside triphosphate hydrolases"/>
    <property type="match status" value="1"/>
</dbReference>
<dbReference type="GO" id="GO:0016887">
    <property type="term" value="F:ATP hydrolysis activity"/>
    <property type="evidence" value="ECO:0007669"/>
    <property type="project" value="RHEA"/>
</dbReference>
<dbReference type="PANTHER" id="PTHR11070:SF64">
    <property type="entry name" value="ATP-DEPENDENT DNA HELICASE REP"/>
    <property type="match status" value="1"/>
</dbReference>
<sequence>MAAFIHQQVFSVAQLNPRQREAVRYVDGPLLVLAGAGSGKTSVITRKLAFLIEQVGIPGRHIAALTFTNKAAREMKERVGRLVDRKLTRGLTVSTFHNLGLNMIREEYKSLGYRPGFSIFDAEDAKALLQDLMIREASTDLGDELSDIQNAISSWKNVMRSPGEALSHAADEREQRFALIYQRYTEYLRAYNAVDFDDLILLPVQLFRDDPEILAKWRRKIRYLLVDEYQDTNLSQYELVRLLVAERSAFTVVGDDDQSIYAWRGARPENLVQLKTDFPSLKIIKLEQNYRSTSRILRSANEVIANNPHVFEKALWSDHAIGDEIRIIRCASEDAEAERIATEILDRKLKRGLGFKDFAVLYRGNHQARLLELKLQGYQIPYRISGGQSFFSRNEIKDAMAYLRLLLNPDDDAAFLRVVNVPRRAIGPSTLERLSHYAHGRGISLSGALREMGAETQVPEKGLDRLRRFAHWAERTCERLYREDPIPVIKQLFTDIEYEEWLHQHANTPKQAERRMDNIWHLVESIRRMLDDDKGTGESMSIEDAISRLILRDLMEQREEEDDSDRVQLLTLHASKGLEFPHVFVMGLEEEILPHRSSIEEGTIEEERRLMYVGITRAKETLALTYAAQRRQYGEKIETIPSRFLDELPDEDVVREGLGEKDEVRNRAQGKATLSALLGDLEND</sequence>
<keyword evidence="8 11" id="KW-0413">Isomerase</keyword>
<evidence type="ECO:0000256" key="8">
    <source>
        <dbReference type="ARBA" id="ARBA00023235"/>
    </source>
</evidence>
<dbReference type="CDD" id="cd17932">
    <property type="entry name" value="DEXQc_UvrD"/>
    <property type="match status" value="1"/>
</dbReference>
<keyword evidence="3 11" id="KW-0547">Nucleotide-binding</keyword>
<dbReference type="InterPro" id="IPR014016">
    <property type="entry name" value="UvrD-like_ATP-bd"/>
</dbReference>
<evidence type="ECO:0000256" key="12">
    <source>
        <dbReference type="PROSITE-ProRule" id="PRU00560"/>
    </source>
</evidence>
<reference evidence="15 16" key="1">
    <citation type="submission" date="2018-04" db="EMBL/GenBank/DDBJ databases">
        <title>Genomic Encyclopedia of Type Strains, Phase IV (KMG-IV): sequencing the most valuable type-strain genomes for metagenomic binning, comparative biology and taxonomic classification.</title>
        <authorList>
            <person name="Goeker M."/>
        </authorList>
    </citation>
    <scope>NUCLEOTIDE SEQUENCE [LARGE SCALE GENOMIC DNA]</scope>
    <source>
        <strain evidence="15 16">DSM 28688</strain>
    </source>
</reference>
<dbReference type="Pfam" id="PF13361">
    <property type="entry name" value="UvrD_C"/>
    <property type="match status" value="1"/>
</dbReference>
<feature type="domain" description="UvrD-like helicase ATP-binding" evidence="13">
    <location>
        <begin position="13"/>
        <end position="293"/>
    </location>
</feature>